<dbReference type="Proteomes" id="UP000078046">
    <property type="component" value="Unassembled WGS sequence"/>
</dbReference>
<dbReference type="OrthoDB" id="70770at2759"/>
<evidence type="ECO:0000313" key="4">
    <source>
        <dbReference type="EMBL" id="OAF67094.1"/>
    </source>
</evidence>
<proteinExistence type="predicted"/>
<dbReference type="GO" id="GO:0046854">
    <property type="term" value="P:phosphatidylinositol phosphate biosynthetic process"/>
    <property type="evidence" value="ECO:0007669"/>
    <property type="project" value="TreeGrafter"/>
</dbReference>
<dbReference type="Pfam" id="PF01504">
    <property type="entry name" value="PIP5K"/>
    <property type="match status" value="1"/>
</dbReference>
<keyword evidence="1" id="KW-0547">Nucleotide-binding</keyword>
<reference evidence="4 5" key="1">
    <citation type="submission" date="2016-04" db="EMBL/GenBank/DDBJ databases">
        <title>The genome of Intoshia linei affirms orthonectids as highly simplified spiralians.</title>
        <authorList>
            <person name="Mikhailov K.V."/>
            <person name="Slusarev G.S."/>
            <person name="Nikitin M.A."/>
            <person name="Logacheva M.D."/>
            <person name="Penin A."/>
            <person name="Aleoshin V."/>
            <person name="Panchin Y.V."/>
        </authorList>
    </citation>
    <scope>NUCLEOTIDE SEQUENCE [LARGE SCALE GENOMIC DNA]</scope>
    <source>
        <strain evidence="4">Intl2013</strain>
        <tissue evidence="4">Whole animal</tissue>
    </source>
</reference>
<dbReference type="GO" id="GO:0005524">
    <property type="term" value="F:ATP binding"/>
    <property type="evidence" value="ECO:0007669"/>
    <property type="project" value="UniProtKB-UniRule"/>
</dbReference>
<dbReference type="EMBL" id="LWCA01000746">
    <property type="protein sequence ID" value="OAF67094.1"/>
    <property type="molecule type" value="Genomic_DNA"/>
</dbReference>
<dbReference type="GO" id="GO:0005886">
    <property type="term" value="C:plasma membrane"/>
    <property type="evidence" value="ECO:0007669"/>
    <property type="project" value="TreeGrafter"/>
</dbReference>
<keyword evidence="5" id="KW-1185">Reference proteome</keyword>
<feature type="compositionally biased region" description="Low complexity" evidence="2">
    <location>
        <begin position="14"/>
        <end position="26"/>
    </location>
</feature>
<gene>
    <name evidence="4" type="ORF">A3Q56_05156</name>
</gene>
<comment type="caution">
    <text evidence="4">The sequence shown here is derived from an EMBL/GenBank/DDBJ whole genome shotgun (WGS) entry which is preliminary data.</text>
</comment>
<sequence>MSKSQSQDRGNREQNSQISNNSSRQNVKNQLEDKTSSVTSKHHVRRSQSRIGHRRVDHTGNVTYKKTQTSDLMNAIQYGILQSTNEVTMKPKNDILYQDFTAVEQITFGRKGTKNELPFITSGEVIFKTYASVAFRYFRELFGITKDDFLTSICTKPLVELSNPGASGSVFFKSYDDEFVIKTVQKKESKFLRQLLAGYYMNLTQNHRTFLPKFYGHYCIRSNKHNIRIVIMNNLIPSIRMDFTFDLKGSTFKRTASNKELTKSEPTYKDLDFKDMIKSGIRLSPKTHHLLSETINKDCRVLSSFKIMDYSLLLGIHIIKPEEETEEFDQRVNKSLPNIHEIPEDEIAHVDYDSLSADDDGNQV</sequence>
<dbReference type="SMART" id="SM00330">
    <property type="entry name" value="PIPKc"/>
    <property type="match status" value="1"/>
</dbReference>
<evidence type="ECO:0000256" key="1">
    <source>
        <dbReference type="PROSITE-ProRule" id="PRU00781"/>
    </source>
</evidence>
<name>A0A177B0X7_9BILA</name>
<dbReference type="PANTHER" id="PTHR23086:SF101">
    <property type="entry name" value="LP03320P-RELATED"/>
    <property type="match status" value="1"/>
</dbReference>
<feature type="region of interest" description="Disordered" evidence="2">
    <location>
        <begin position="1"/>
        <end position="61"/>
    </location>
</feature>
<protein>
    <recommendedName>
        <fullName evidence="3">PIPK domain-containing protein</fullName>
    </recommendedName>
</protein>
<dbReference type="PROSITE" id="PS51455">
    <property type="entry name" value="PIPK"/>
    <property type="match status" value="1"/>
</dbReference>
<dbReference type="InterPro" id="IPR027483">
    <property type="entry name" value="PInositol-4-P-4/5-kinase_C_sf"/>
</dbReference>
<evidence type="ECO:0000313" key="5">
    <source>
        <dbReference type="Proteomes" id="UP000078046"/>
    </source>
</evidence>
<keyword evidence="1" id="KW-0808">Transferase</keyword>
<feature type="compositionally biased region" description="Basic residues" evidence="2">
    <location>
        <begin position="40"/>
        <end position="56"/>
    </location>
</feature>
<dbReference type="AlphaFoldDB" id="A0A177B0X7"/>
<evidence type="ECO:0000256" key="2">
    <source>
        <dbReference type="SAM" id="MobiDB-lite"/>
    </source>
</evidence>
<dbReference type="SUPFAM" id="SSF56104">
    <property type="entry name" value="SAICAR synthase-like"/>
    <property type="match status" value="1"/>
</dbReference>
<accession>A0A177B0X7</accession>
<keyword evidence="1" id="KW-0418">Kinase</keyword>
<keyword evidence="1" id="KW-0067">ATP-binding</keyword>
<dbReference type="InterPro" id="IPR002498">
    <property type="entry name" value="PInositol-4-P-4/5-kinase_core"/>
</dbReference>
<feature type="non-terminal residue" evidence="4">
    <location>
        <position position="364"/>
    </location>
</feature>
<evidence type="ECO:0000259" key="3">
    <source>
        <dbReference type="PROSITE" id="PS51455"/>
    </source>
</evidence>
<feature type="domain" description="PIPK" evidence="3">
    <location>
        <begin position="64"/>
        <end position="364"/>
    </location>
</feature>
<dbReference type="Gene3D" id="3.30.810.10">
    <property type="entry name" value="2-Layer Sandwich"/>
    <property type="match status" value="1"/>
</dbReference>
<organism evidence="4 5">
    <name type="scientific">Intoshia linei</name>
    <dbReference type="NCBI Taxonomy" id="1819745"/>
    <lineage>
        <taxon>Eukaryota</taxon>
        <taxon>Metazoa</taxon>
        <taxon>Spiralia</taxon>
        <taxon>Lophotrochozoa</taxon>
        <taxon>Mesozoa</taxon>
        <taxon>Orthonectida</taxon>
        <taxon>Rhopaluridae</taxon>
        <taxon>Intoshia</taxon>
    </lineage>
</organism>
<dbReference type="PANTHER" id="PTHR23086">
    <property type="entry name" value="PHOSPHATIDYLINOSITOL-4-PHOSPHATE 5-KINASE"/>
    <property type="match status" value="1"/>
</dbReference>
<dbReference type="GO" id="GO:0016308">
    <property type="term" value="F:1-phosphatidylinositol-4-phosphate 5-kinase activity"/>
    <property type="evidence" value="ECO:0007669"/>
    <property type="project" value="TreeGrafter"/>
</dbReference>
<dbReference type="InterPro" id="IPR023610">
    <property type="entry name" value="PInositol-4/5-P-5/4-kinase"/>
</dbReference>
<dbReference type="InterPro" id="IPR027484">
    <property type="entry name" value="PInositol-4-P-5-kinase_N"/>
</dbReference>
<dbReference type="Gene3D" id="3.30.800.10">
    <property type="entry name" value="Phosphatidylinositol Phosphate Kinase II Beta"/>
    <property type="match status" value="1"/>
</dbReference>